<dbReference type="KEGG" id="dhe:111595716"/>
<dbReference type="OrthoDB" id="7860203at2759"/>
<dbReference type="AlphaFoldDB" id="A0A6J1LGE9"/>
<sequence length="293" mass="31736">MPHLGGSRKSSVRRDITKSKSVRMEDSSCSEPSTAKRQKRKKLVRVKAGALGPLNSQHLPVNAATTITPKADGEFRKRGNGIASGSGVKLARTPPFLNTADCQVKKSSLSRKCAGAAVITPIVRGGKTEASGSRKVKFSANVHTFPTNNTDKKERIGELHLKKPIKKLKRNRPLSSGGRSVVSKLDLSISQQPGSVLRKDVQQSVAVIDAEPVATIRDRKTLRSAPKAPVASASRKSKRLKNSRIKAGANNRQPVVIANRPCPRLAYSVQPEVKRDSLLPSSTAINKRVQRVR</sequence>
<evidence type="ECO:0000256" key="1">
    <source>
        <dbReference type="SAM" id="MobiDB-lite"/>
    </source>
</evidence>
<organism evidence="2 3">
    <name type="scientific">Drosophila hydei</name>
    <name type="common">Fruit fly</name>
    <dbReference type="NCBI Taxonomy" id="7224"/>
    <lineage>
        <taxon>Eukaryota</taxon>
        <taxon>Metazoa</taxon>
        <taxon>Ecdysozoa</taxon>
        <taxon>Arthropoda</taxon>
        <taxon>Hexapoda</taxon>
        <taxon>Insecta</taxon>
        <taxon>Pterygota</taxon>
        <taxon>Neoptera</taxon>
        <taxon>Endopterygota</taxon>
        <taxon>Diptera</taxon>
        <taxon>Brachycera</taxon>
        <taxon>Muscomorpha</taxon>
        <taxon>Ephydroidea</taxon>
        <taxon>Drosophilidae</taxon>
        <taxon>Drosophila</taxon>
    </lineage>
</organism>
<evidence type="ECO:0000313" key="2">
    <source>
        <dbReference type="Proteomes" id="UP000504633"/>
    </source>
</evidence>
<dbReference type="GeneID" id="111595716"/>
<proteinExistence type="predicted"/>
<dbReference type="Proteomes" id="UP000504633">
    <property type="component" value="Unplaced"/>
</dbReference>
<name>A0A6J1LGE9_DROHY</name>
<protein>
    <submittedName>
        <fullName evidence="3">Uncharacterized protein LOC111595716 isoform X1</fullName>
    </submittedName>
</protein>
<evidence type="ECO:0000313" key="3">
    <source>
        <dbReference type="RefSeq" id="XP_023165331.1"/>
    </source>
</evidence>
<keyword evidence="2" id="KW-1185">Reference proteome</keyword>
<feature type="compositionally biased region" description="Basic residues" evidence="1">
    <location>
        <begin position="235"/>
        <end position="244"/>
    </location>
</feature>
<gene>
    <name evidence="3" type="primary">LOC111595716</name>
</gene>
<feature type="region of interest" description="Disordered" evidence="1">
    <location>
        <begin position="219"/>
        <end position="251"/>
    </location>
</feature>
<accession>A0A6J1LGE9</accession>
<feature type="compositionally biased region" description="Basic and acidic residues" evidence="1">
    <location>
        <begin position="12"/>
        <end position="26"/>
    </location>
</feature>
<feature type="region of interest" description="Disordered" evidence="1">
    <location>
        <begin position="1"/>
        <end position="43"/>
    </location>
</feature>
<reference evidence="3" key="1">
    <citation type="submission" date="2025-08" db="UniProtKB">
        <authorList>
            <consortium name="RefSeq"/>
        </authorList>
    </citation>
    <scope>IDENTIFICATION</scope>
    <source>
        <strain evidence="3">15085-1641.00</strain>
        <tissue evidence="3">Whole body</tissue>
    </source>
</reference>
<dbReference type="RefSeq" id="XP_023165331.1">
    <property type="nucleotide sequence ID" value="XM_023309563.2"/>
</dbReference>